<evidence type="ECO:0000313" key="9">
    <source>
        <dbReference type="Proteomes" id="UP000325563"/>
    </source>
</evidence>
<keyword evidence="6 7" id="KW-0503">Monooxygenase</keyword>
<evidence type="ECO:0000256" key="2">
    <source>
        <dbReference type="ARBA" id="ARBA00022617"/>
    </source>
</evidence>
<dbReference type="FunFam" id="1.10.630.10:FF:000018">
    <property type="entry name" value="Cytochrome P450 monooxygenase"/>
    <property type="match status" value="1"/>
</dbReference>
<evidence type="ECO:0000256" key="3">
    <source>
        <dbReference type="ARBA" id="ARBA00022723"/>
    </source>
</evidence>
<comment type="similarity">
    <text evidence="1 7">Belongs to the cytochrome P450 family.</text>
</comment>
<protein>
    <submittedName>
        <fullName evidence="8">Cytochrome P450</fullName>
    </submittedName>
</protein>
<evidence type="ECO:0000256" key="1">
    <source>
        <dbReference type="ARBA" id="ARBA00010617"/>
    </source>
</evidence>
<dbReference type="KEGG" id="svn:CP980_32145"/>
<evidence type="ECO:0000256" key="7">
    <source>
        <dbReference type="RuleBase" id="RU000461"/>
    </source>
</evidence>
<dbReference type="AlphaFoldDB" id="A0A5J6JE18"/>
<dbReference type="GO" id="GO:0005506">
    <property type="term" value="F:iron ion binding"/>
    <property type="evidence" value="ECO:0007669"/>
    <property type="project" value="InterPro"/>
</dbReference>
<sequence>MPAPTLEELAPEGTDFAADPYPVYAALREKGLVHRVHVPGSGDVWLVLGRDEVRAALTDPRLRNDIRHSSTWRSDGGNAIGLNMLQTDAPHHTRLRALVSREFTAGRVEAMRPRVRQIADGLLDALPAAGSADLVAGYALPLPLTVICELLGVPLADQHHFHAWSTELVAPSSPAAAGAAAGEMSAYFAALIAAKAGDPGTDLMSALVLDSAGQGGLSPEELLGMAFLLLVAGHETTVNLISSAVLALLRHPDQLAALRADPRLTDGAVEEALRHDGPVTAAAFRHAAEPVEIAGVRIPAGDSVMLSLAAASRDPAHFPDPDRFDVRRPARGHLAFGHGIHHCLGAPLARIEARTALRTLLRRLPDLALDTAPESLVRRPGAMLRGVAALPVRWSRRLPA</sequence>
<dbReference type="Pfam" id="PF00067">
    <property type="entry name" value="p450"/>
    <property type="match status" value="1"/>
</dbReference>
<dbReference type="EMBL" id="CP023692">
    <property type="protein sequence ID" value="QEV49110.1"/>
    <property type="molecule type" value="Genomic_DNA"/>
</dbReference>
<gene>
    <name evidence="8" type="ORF">CP980_32145</name>
</gene>
<dbReference type="GO" id="GO:0020037">
    <property type="term" value="F:heme binding"/>
    <property type="evidence" value="ECO:0007669"/>
    <property type="project" value="InterPro"/>
</dbReference>
<organism evidence="8 9">
    <name type="scientific">Streptomyces vinaceus</name>
    <dbReference type="NCBI Taxonomy" id="1960"/>
    <lineage>
        <taxon>Bacteria</taxon>
        <taxon>Bacillati</taxon>
        <taxon>Actinomycetota</taxon>
        <taxon>Actinomycetes</taxon>
        <taxon>Kitasatosporales</taxon>
        <taxon>Streptomycetaceae</taxon>
        <taxon>Streptomyces</taxon>
    </lineage>
</organism>
<dbReference type="InterPro" id="IPR001128">
    <property type="entry name" value="Cyt_P450"/>
</dbReference>
<evidence type="ECO:0000256" key="4">
    <source>
        <dbReference type="ARBA" id="ARBA00023002"/>
    </source>
</evidence>
<dbReference type="PANTHER" id="PTHR46696:SF1">
    <property type="entry name" value="CYTOCHROME P450 YJIB-RELATED"/>
    <property type="match status" value="1"/>
</dbReference>
<accession>A0A5J6JE18</accession>
<proteinExistence type="inferred from homology"/>
<reference evidence="8 9" key="1">
    <citation type="submission" date="2017-09" db="EMBL/GenBank/DDBJ databases">
        <authorList>
            <person name="Lee N."/>
            <person name="Cho B.-K."/>
        </authorList>
    </citation>
    <scope>NUCLEOTIDE SEQUENCE [LARGE SCALE GENOMIC DNA]</scope>
    <source>
        <strain evidence="8 9">ATCC 27476</strain>
    </source>
</reference>
<dbReference type="RefSeq" id="WP_150529744.1">
    <property type="nucleotide sequence ID" value="NZ_BNBW01000024.1"/>
</dbReference>
<dbReference type="CDD" id="cd11029">
    <property type="entry name" value="CYP107-like"/>
    <property type="match status" value="1"/>
</dbReference>
<dbReference type="GO" id="GO:0004497">
    <property type="term" value="F:monooxygenase activity"/>
    <property type="evidence" value="ECO:0007669"/>
    <property type="project" value="UniProtKB-KW"/>
</dbReference>
<dbReference type="GO" id="GO:0016705">
    <property type="term" value="F:oxidoreductase activity, acting on paired donors, with incorporation or reduction of molecular oxygen"/>
    <property type="evidence" value="ECO:0007669"/>
    <property type="project" value="InterPro"/>
</dbReference>
<dbReference type="InterPro" id="IPR036396">
    <property type="entry name" value="Cyt_P450_sf"/>
</dbReference>
<dbReference type="PROSITE" id="PS00086">
    <property type="entry name" value="CYTOCHROME_P450"/>
    <property type="match status" value="1"/>
</dbReference>
<keyword evidence="4 7" id="KW-0560">Oxidoreductase</keyword>
<evidence type="ECO:0000313" key="8">
    <source>
        <dbReference type="EMBL" id="QEV49110.1"/>
    </source>
</evidence>
<keyword evidence="2 7" id="KW-0349">Heme</keyword>
<keyword evidence="5 7" id="KW-0408">Iron</keyword>
<dbReference type="Gene3D" id="1.10.630.10">
    <property type="entry name" value="Cytochrome P450"/>
    <property type="match status" value="1"/>
</dbReference>
<keyword evidence="9" id="KW-1185">Reference proteome</keyword>
<dbReference type="PRINTS" id="PR00359">
    <property type="entry name" value="BP450"/>
</dbReference>
<dbReference type="InterPro" id="IPR002397">
    <property type="entry name" value="Cyt_P450_B"/>
</dbReference>
<keyword evidence="3 7" id="KW-0479">Metal-binding</keyword>
<dbReference type="InterPro" id="IPR017972">
    <property type="entry name" value="Cyt_P450_CS"/>
</dbReference>
<dbReference type="SUPFAM" id="SSF48264">
    <property type="entry name" value="Cytochrome P450"/>
    <property type="match status" value="1"/>
</dbReference>
<evidence type="ECO:0000256" key="6">
    <source>
        <dbReference type="ARBA" id="ARBA00023033"/>
    </source>
</evidence>
<name>A0A5J6JE18_STRVI</name>
<dbReference type="GeneID" id="95615192"/>
<dbReference type="PANTHER" id="PTHR46696">
    <property type="entry name" value="P450, PUTATIVE (EUROFUNG)-RELATED"/>
    <property type="match status" value="1"/>
</dbReference>
<dbReference type="Proteomes" id="UP000325563">
    <property type="component" value="Chromosome"/>
</dbReference>
<evidence type="ECO:0000256" key="5">
    <source>
        <dbReference type="ARBA" id="ARBA00023004"/>
    </source>
</evidence>